<sequence length="90" mass="10685">MTIPPPETPLYNHPLPEIEQWLKMQGCQQDETELHCWRVEKPAWKAELWLDIDQITVRYLNAGENDQDIQRSFKYSLSRRDIEEAIFSGP</sequence>
<dbReference type="InterPro" id="IPR021489">
    <property type="entry name" value="DUF3143"/>
</dbReference>
<dbReference type="AlphaFoldDB" id="A0A1U7IK61"/>
<evidence type="ECO:0000313" key="1">
    <source>
        <dbReference type="EMBL" id="OKH37529.1"/>
    </source>
</evidence>
<comment type="caution">
    <text evidence="1">The sequence shown here is derived from an EMBL/GenBank/DDBJ whole genome shotgun (WGS) entry which is preliminary data.</text>
</comment>
<accession>A0A1U7IK61</accession>
<dbReference type="STRING" id="454136.NIES2119_12525"/>
<dbReference type="Proteomes" id="UP000185860">
    <property type="component" value="Unassembled WGS sequence"/>
</dbReference>
<dbReference type="PANTHER" id="PTHR35765:SF2">
    <property type="entry name" value="OS05G0569200 PROTEIN"/>
    <property type="match status" value="1"/>
</dbReference>
<evidence type="ECO:0000313" key="2">
    <source>
        <dbReference type="Proteomes" id="UP000185860"/>
    </source>
</evidence>
<evidence type="ECO:0008006" key="3">
    <source>
        <dbReference type="Google" id="ProtNLM"/>
    </source>
</evidence>
<protein>
    <recommendedName>
        <fullName evidence="3">DUF3143 domain-containing protein</fullName>
    </recommendedName>
</protein>
<dbReference type="RefSeq" id="WP_073593817.1">
    <property type="nucleotide sequence ID" value="NZ_MRCE01000011.1"/>
</dbReference>
<name>A0A1U7IK61_9CYAN</name>
<dbReference type="PANTHER" id="PTHR35765">
    <property type="entry name" value="OS05G0569200 PROTEIN"/>
    <property type="match status" value="1"/>
</dbReference>
<dbReference type="OrthoDB" id="487334at2"/>
<gene>
    <name evidence="1" type="ORF">NIES2119_12525</name>
</gene>
<dbReference type="EMBL" id="MRCE01000011">
    <property type="protein sequence ID" value="OKH37529.1"/>
    <property type="molecule type" value="Genomic_DNA"/>
</dbReference>
<proteinExistence type="predicted"/>
<reference evidence="1 2" key="1">
    <citation type="submission" date="2016-11" db="EMBL/GenBank/DDBJ databases">
        <title>Draft Genome Sequences of Nine Cyanobacterial Strains from Diverse Habitats.</title>
        <authorList>
            <person name="Zhu T."/>
            <person name="Hou S."/>
            <person name="Lu X."/>
            <person name="Hess W.R."/>
        </authorList>
    </citation>
    <scope>NUCLEOTIDE SEQUENCE [LARGE SCALE GENOMIC DNA]</scope>
    <source>
        <strain evidence="1 2">IAM M-71</strain>
    </source>
</reference>
<dbReference type="Pfam" id="PF11341">
    <property type="entry name" value="DUF3143"/>
    <property type="match status" value="1"/>
</dbReference>
<organism evidence="1 2">
    <name type="scientific">[Phormidium ambiguum] IAM M-71</name>
    <dbReference type="NCBI Taxonomy" id="454136"/>
    <lineage>
        <taxon>Bacteria</taxon>
        <taxon>Bacillati</taxon>
        <taxon>Cyanobacteriota</taxon>
        <taxon>Cyanophyceae</taxon>
        <taxon>Oscillatoriophycideae</taxon>
        <taxon>Aerosakkonematales</taxon>
        <taxon>Aerosakkonemataceae</taxon>
        <taxon>Floridanema</taxon>
    </lineage>
</organism>